<keyword evidence="7 8" id="KW-0066">ATP synthesis</keyword>
<dbReference type="EMBL" id="JABZGW010000019">
    <property type="protein sequence ID" value="MBF4807272.1"/>
    <property type="molecule type" value="Genomic_DNA"/>
</dbReference>
<comment type="caution">
    <text evidence="11">The sequence shown here is derived from an EMBL/GenBank/DDBJ whole genome shotgun (WGS) entry which is preliminary data.</text>
</comment>
<comment type="similarity">
    <text evidence="2 8 9">Belongs to the ATPase epsilon chain family.</text>
</comment>
<dbReference type="RefSeq" id="WP_315573556.1">
    <property type="nucleotide sequence ID" value="NZ_CAUTZM010000015.1"/>
</dbReference>
<dbReference type="PANTHER" id="PTHR13822:SF10">
    <property type="entry name" value="ATP SYNTHASE EPSILON CHAIN, CHLOROPLASTIC"/>
    <property type="match status" value="1"/>
</dbReference>
<organism evidence="11 12">
    <name type="scientific">Lancefieldella rimae</name>
    <dbReference type="NCBI Taxonomy" id="1383"/>
    <lineage>
        <taxon>Bacteria</taxon>
        <taxon>Bacillati</taxon>
        <taxon>Actinomycetota</taxon>
        <taxon>Coriobacteriia</taxon>
        <taxon>Coriobacteriales</taxon>
        <taxon>Atopobiaceae</taxon>
        <taxon>Lancefieldella</taxon>
    </lineage>
</organism>
<dbReference type="InterPro" id="IPR020546">
    <property type="entry name" value="ATP_synth_F1_dsu/esu_N"/>
</dbReference>
<evidence type="ECO:0000256" key="2">
    <source>
        <dbReference type="ARBA" id="ARBA00005712"/>
    </source>
</evidence>
<name>A0A930W2K2_9ACTN</name>
<keyword evidence="3 8" id="KW-0813">Transport</keyword>
<comment type="function">
    <text evidence="8">Produces ATP from ADP in the presence of a proton gradient across the membrane.</text>
</comment>
<gene>
    <name evidence="8 11" type="primary">atpC</name>
    <name evidence="11" type="ORF">HXK26_01055</name>
</gene>
<dbReference type="Pfam" id="PF02823">
    <property type="entry name" value="ATP-synt_DE_N"/>
    <property type="match status" value="1"/>
</dbReference>
<reference evidence="11" key="1">
    <citation type="submission" date="2020-04" db="EMBL/GenBank/DDBJ databases">
        <title>Deep metagenomics examines the oral microbiome during advanced dental caries in children, revealing novel taxa and co-occurrences with host molecules.</title>
        <authorList>
            <person name="Baker J.L."/>
            <person name="Morton J.T."/>
            <person name="Dinis M."/>
            <person name="Alvarez R."/>
            <person name="Tran N.C."/>
            <person name="Knight R."/>
            <person name="Edlund A."/>
        </authorList>
    </citation>
    <scope>NUCLEOTIDE SEQUENCE</scope>
    <source>
        <strain evidence="11">JCVI_38_bin.5</strain>
    </source>
</reference>
<dbReference type="Gene3D" id="2.60.15.10">
    <property type="entry name" value="F0F1 ATP synthase delta/epsilon subunit, N-terminal"/>
    <property type="match status" value="1"/>
</dbReference>
<dbReference type="InterPro" id="IPR001469">
    <property type="entry name" value="ATP_synth_F1_dsu/esu"/>
</dbReference>
<dbReference type="GO" id="GO:0005524">
    <property type="term" value="F:ATP binding"/>
    <property type="evidence" value="ECO:0007669"/>
    <property type="project" value="UniProtKB-UniRule"/>
</dbReference>
<dbReference type="GO" id="GO:0012505">
    <property type="term" value="C:endomembrane system"/>
    <property type="evidence" value="ECO:0007669"/>
    <property type="project" value="UniProtKB-SubCell"/>
</dbReference>
<dbReference type="CDD" id="cd12152">
    <property type="entry name" value="F1-ATPase_delta"/>
    <property type="match status" value="1"/>
</dbReference>
<dbReference type="PANTHER" id="PTHR13822">
    <property type="entry name" value="ATP SYNTHASE DELTA/EPSILON CHAIN"/>
    <property type="match status" value="1"/>
</dbReference>
<evidence type="ECO:0000259" key="10">
    <source>
        <dbReference type="Pfam" id="PF02823"/>
    </source>
</evidence>
<keyword evidence="8" id="KW-1003">Cell membrane</keyword>
<evidence type="ECO:0000256" key="6">
    <source>
        <dbReference type="ARBA" id="ARBA00023196"/>
    </source>
</evidence>
<evidence type="ECO:0000256" key="5">
    <source>
        <dbReference type="ARBA" id="ARBA00023136"/>
    </source>
</evidence>
<feature type="domain" description="ATP synthase F1 complex delta/epsilon subunit N-terminal" evidence="10">
    <location>
        <begin position="4"/>
        <end position="87"/>
    </location>
</feature>
<dbReference type="NCBIfam" id="TIGR01216">
    <property type="entry name" value="ATP_synt_epsi"/>
    <property type="match status" value="1"/>
</dbReference>
<evidence type="ECO:0000256" key="1">
    <source>
        <dbReference type="ARBA" id="ARBA00004184"/>
    </source>
</evidence>
<protein>
    <recommendedName>
        <fullName evidence="8">ATP synthase epsilon chain</fullName>
    </recommendedName>
    <alternativeName>
        <fullName evidence="8">ATP synthase F1 sector epsilon subunit</fullName>
    </alternativeName>
    <alternativeName>
        <fullName evidence="8">F-ATPase epsilon subunit</fullName>
    </alternativeName>
</protein>
<evidence type="ECO:0000256" key="3">
    <source>
        <dbReference type="ARBA" id="ARBA00022448"/>
    </source>
</evidence>
<proteinExistence type="inferred from homology"/>
<dbReference type="GO" id="GO:0005886">
    <property type="term" value="C:plasma membrane"/>
    <property type="evidence" value="ECO:0007669"/>
    <property type="project" value="UniProtKB-SubCell"/>
</dbReference>
<keyword evidence="4 8" id="KW-0406">Ion transport</keyword>
<accession>A0A930W2K2</accession>
<evidence type="ECO:0000256" key="9">
    <source>
        <dbReference type="RuleBase" id="RU003656"/>
    </source>
</evidence>
<evidence type="ECO:0000256" key="4">
    <source>
        <dbReference type="ARBA" id="ARBA00023065"/>
    </source>
</evidence>
<dbReference type="GO" id="GO:0045259">
    <property type="term" value="C:proton-transporting ATP synthase complex"/>
    <property type="evidence" value="ECO:0007669"/>
    <property type="project" value="UniProtKB-KW"/>
</dbReference>
<comment type="subcellular location">
    <subcellularLocation>
        <location evidence="8">Cell membrane</location>
        <topology evidence="8">Peripheral membrane protein</topology>
    </subcellularLocation>
    <subcellularLocation>
        <location evidence="1">Endomembrane system</location>
        <topology evidence="1">Peripheral membrane protein</topology>
    </subcellularLocation>
</comment>
<dbReference type="AlphaFoldDB" id="A0A930W2K2"/>
<keyword evidence="5 8" id="KW-0472">Membrane</keyword>
<evidence type="ECO:0000313" key="12">
    <source>
        <dbReference type="Proteomes" id="UP000698335"/>
    </source>
</evidence>
<evidence type="ECO:0000313" key="11">
    <source>
        <dbReference type="EMBL" id="MBF4807272.1"/>
    </source>
</evidence>
<keyword evidence="8" id="KW-0375">Hydrogen ion transport</keyword>
<dbReference type="GO" id="GO:0046933">
    <property type="term" value="F:proton-transporting ATP synthase activity, rotational mechanism"/>
    <property type="evidence" value="ECO:0007669"/>
    <property type="project" value="UniProtKB-UniRule"/>
</dbReference>
<sequence length="145" mass="16125">MAELTCQFVRPDRLLYEGNVASLILATIDGELGVWPGHEPEIVALGDGVVRLSINQPNGEVSIQKVVISGGYAEIDPSGVIILADHARRSDDIDADVVRETRDAAIDKMNDFDEKDNRRTYYENKIKWCNLLLKQVLEDSGRTAK</sequence>
<evidence type="ECO:0000256" key="7">
    <source>
        <dbReference type="ARBA" id="ARBA00023310"/>
    </source>
</evidence>
<dbReference type="InterPro" id="IPR036771">
    <property type="entry name" value="ATPsynth_dsu/esu_N"/>
</dbReference>
<dbReference type="HAMAP" id="MF_00530">
    <property type="entry name" value="ATP_synth_epsil_bac"/>
    <property type="match status" value="1"/>
</dbReference>
<dbReference type="Proteomes" id="UP000698335">
    <property type="component" value="Unassembled WGS sequence"/>
</dbReference>
<comment type="subunit">
    <text evidence="8 9">F-type ATPases have 2 components, CF(1) - the catalytic core - and CF(0) - the membrane proton channel. CF(1) has five subunits: alpha(3), beta(3), gamma(1), delta(1), epsilon(1). CF(0) has three main subunits: a, b and c.</text>
</comment>
<evidence type="ECO:0000256" key="8">
    <source>
        <dbReference type="HAMAP-Rule" id="MF_00530"/>
    </source>
</evidence>
<keyword evidence="6 8" id="KW-0139">CF(1)</keyword>
<dbReference type="SUPFAM" id="SSF51344">
    <property type="entry name" value="Epsilon subunit of F1F0-ATP synthase N-terminal domain"/>
    <property type="match status" value="1"/>
</dbReference>